<dbReference type="Gene3D" id="1.10.8.260">
    <property type="entry name" value="HI0933 insert domain-like"/>
    <property type="match status" value="1"/>
</dbReference>
<evidence type="ECO:0000259" key="5">
    <source>
        <dbReference type="Pfam" id="PF22780"/>
    </source>
</evidence>
<organism evidence="6 7">
    <name type="scientific">Lancefieldella rimae</name>
    <dbReference type="NCBI Taxonomy" id="1383"/>
    <lineage>
        <taxon>Bacteria</taxon>
        <taxon>Bacillati</taxon>
        <taxon>Actinomycetota</taxon>
        <taxon>Coriobacteriia</taxon>
        <taxon>Coriobacteriales</taxon>
        <taxon>Atopobiaceae</taxon>
        <taxon>Lancefieldella</taxon>
    </lineage>
</organism>
<dbReference type="NCBIfam" id="TIGR00275">
    <property type="entry name" value="aminoacetone oxidase family FAD-binding enzyme"/>
    <property type="match status" value="1"/>
</dbReference>
<keyword evidence="2" id="KW-0285">Flavoprotein</keyword>
<dbReference type="Gene3D" id="3.50.50.60">
    <property type="entry name" value="FAD/NAD(P)-binding domain"/>
    <property type="match status" value="1"/>
</dbReference>
<dbReference type="InterPro" id="IPR055178">
    <property type="entry name" value="RsdA/BaiN/AoA(So)-like_dom"/>
</dbReference>
<keyword evidence="3" id="KW-0274">FAD</keyword>
<sequence length="412" mass="43515">MAAQRKKRLSRTEKNNALLAQAAAVKVPSVADVVVVGGGASGLTAVISAAEALQDAGHPGTVIVFERALECGRTILATGGGRCNFANEDVRPENYRHPAFVRSVAGGKYLKEVLSFFRTCGLAWITEDEGRMYPVTREASSVRDVFLARAKKAGVISACAREIVDIQTTSQGFEVAWKETFGEGTRHTLTAHTVILAGGGASTSAVTHNLGLAMVSERPGLCALTCLPKIPAQLDGKRAHARAHLMRDGKLQATEQGEVLFRSFGISGIMVFNLSRMAHSGDTISLDLLYEVDRSALQAAVEAKTTDGILDSALAEFVAPEKSIPAKISAAQHLVLTVTGVEQSVPPQITIGGLAIENFDQNLEAHAYPGLFACGEALDIDAPCGGFNLAWAWKSGMVAGTSAARHLVYSTS</sequence>
<dbReference type="InterPro" id="IPR004792">
    <property type="entry name" value="BaiN-like"/>
</dbReference>
<dbReference type="Pfam" id="PF03486">
    <property type="entry name" value="HI0933_like"/>
    <property type="match status" value="1"/>
</dbReference>
<comment type="cofactor">
    <cofactor evidence="1">
        <name>FAD</name>
        <dbReference type="ChEBI" id="CHEBI:57692"/>
    </cofactor>
</comment>
<proteinExistence type="predicted"/>
<feature type="domain" description="RsdA/BaiN/AoA(So)-like insert" evidence="5">
    <location>
        <begin position="218"/>
        <end position="317"/>
    </location>
</feature>
<feature type="domain" description="RsdA/BaiN/AoA(So)-like Rossmann fold-like" evidence="4">
    <location>
        <begin position="32"/>
        <end position="401"/>
    </location>
</feature>
<protein>
    <submittedName>
        <fullName evidence="6">Aminoacetone oxidase family FAD-binding enzyme</fullName>
    </submittedName>
</protein>
<dbReference type="SUPFAM" id="SSF160996">
    <property type="entry name" value="HI0933 insert domain-like"/>
    <property type="match status" value="1"/>
</dbReference>
<dbReference type="EMBL" id="JABZGW010000114">
    <property type="protein sequence ID" value="MBF4807726.1"/>
    <property type="molecule type" value="Genomic_DNA"/>
</dbReference>
<evidence type="ECO:0000256" key="3">
    <source>
        <dbReference type="ARBA" id="ARBA00022827"/>
    </source>
</evidence>
<evidence type="ECO:0000313" key="7">
    <source>
        <dbReference type="Proteomes" id="UP000698335"/>
    </source>
</evidence>
<evidence type="ECO:0000259" key="4">
    <source>
        <dbReference type="Pfam" id="PF03486"/>
    </source>
</evidence>
<dbReference type="InterPro" id="IPR023166">
    <property type="entry name" value="BaiN-like_dom_sf"/>
</dbReference>
<evidence type="ECO:0000256" key="2">
    <source>
        <dbReference type="ARBA" id="ARBA00022630"/>
    </source>
</evidence>
<dbReference type="Gene3D" id="2.40.30.10">
    <property type="entry name" value="Translation factors"/>
    <property type="match status" value="1"/>
</dbReference>
<dbReference type="PANTHER" id="PTHR42887">
    <property type="entry name" value="OS12G0638800 PROTEIN"/>
    <property type="match status" value="1"/>
</dbReference>
<dbReference type="Pfam" id="PF22780">
    <property type="entry name" value="HI0933_like_1st"/>
    <property type="match status" value="1"/>
</dbReference>
<dbReference type="InterPro" id="IPR036188">
    <property type="entry name" value="FAD/NAD-bd_sf"/>
</dbReference>
<evidence type="ECO:0000313" key="6">
    <source>
        <dbReference type="EMBL" id="MBF4807726.1"/>
    </source>
</evidence>
<dbReference type="PRINTS" id="PR00411">
    <property type="entry name" value="PNDRDTASEI"/>
</dbReference>
<gene>
    <name evidence="6" type="ORF">HXK26_03415</name>
</gene>
<evidence type="ECO:0000256" key="1">
    <source>
        <dbReference type="ARBA" id="ARBA00001974"/>
    </source>
</evidence>
<reference evidence="6" key="1">
    <citation type="submission" date="2020-04" db="EMBL/GenBank/DDBJ databases">
        <title>Deep metagenomics examines the oral microbiome during advanced dental caries in children, revealing novel taxa and co-occurrences with host molecules.</title>
        <authorList>
            <person name="Baker J.L."/>
            <person name="Morton J.T."/>
            <person name="Dinis M."/>
            <person name="Alvarez R."/>
            <person name="Tran N.C."/>
            <person name="Knight R."/>
            <person name="Edlund A."/>
        </authorList>
    </citation>
    <scope>NUCLEOTIDE SEQUENCE</scope>
    <source>
        <strain evidence="6">JCVI_38_bin.5</strain>
    </source>
</reference>
<name>A0A930YS02_9ACTN</name>
<dbReference type="InterPro" id="IPR057661">
    <property type="entry name" value="RsdA/BaiN/AoA(So)_Rossmann"/>
</dbReference>
<comment type="caution">
    <text evidence="6">The sequence shown here is derived from an EMBL/GenBank/DDBJ whole genome shotgun (WGS) entry which is preliminary data.</text>
</comment>
<dbReference type="AlphaFoldDB" id="A0A930YS02"/>
<dbReference type="SUPFAM" id="SSF51905">
    <property type="entry name" value="FAD/NAD(P)-binding domain"/>
    <property type="match status" value="1"/>
</dbReference>
<accession>A0A930YS02</accession>
<dbReference type="PANTHER" id="PTHR42887:SF2">
    <property type="entry name" value="OS12G0638800 PROTEIN"/>
    <property type="match status" value="1"/>
</dbReference>
<dbReference type="Proteomes" id="UP000698335">
    <property type="component" value="Unassembled WGS sequence"/>
</dbReference>